<reference evidence="2 3" key="1">
    <citation type="journal article" date="2013" name="Genome Announc.">
        <title>Draft genome sequences for three mercury-methylating, sulfate-reducing bacteria.</title>
        <authorList>
            <person name="Brown S.D."/>
            <person name="Hurt R.A.Jr."/>
            <person name="Gilmour C.C."/>
            <person name="Elias D.A."/>
        </authorList>
    </citation>
    <scope>NUCLEOTIDE SEQUENCE [LARGE SCALE GENOMIC DNA]</scope>
    <source>
        <strain evidence="2 3">DSM 2059</strain>
    </source>
</reference>
<protein>
    <submittedName>
        <fullName evidence="2">GCN5-related N-acetyltransferase</fullName>
    </submittedName>
</protein>
<dbReference type="InterPro" id="IPR000182">
    <property type="entry name" value="GNAT_dom"/>
</dbReference>
<keyword evidence="3" id="KW-1185">Reference proteome</keyword>
<dbReference type="Proteomes" id="UP000014977">
    <property type="component" value="Unassembled WGS sequence"/>
</dbReference>
<dbReference type="RefSeq" id="WP_020877159.1">
    <property type="nucleotide sequence ID" value="NZ_ATHJ01000084.1"/>
</dbReference>
<dbReference type="Pfam" id="PF13508">
    <property type="entry name" value="Acetyltransf_7"/>
    <property type="match status" value="1"/>
</dbReference>
<accession>S7TT88</accession>
<gene>
    <name evidence="2" type="ORF">dsmv_2402</name>
</gene>
<dbReference type="InterPro" id="IPR016181">
    <property type="entry name" value="Acyl_CoA_acyltransferase"/>
</dbReference>
<sequence>MNLILRPGTIEDAEACGRIAYEAFKSIADQHNFPSTKPSIEAATSVIMVRLSHPGFSSIVAELDGRIVGSTFLDERSVIAGGGPLSVDPAFMNAAIGRQLCEAMVGRAAQRHFPGMRGVVNAWHYRALALYTKFGGTIRETLSVMQGQSLALKIPGYGVRPAREADVSACNRLCFRVHGHDRGGELVDAIREGGANVVERLGRITGYATGIGWYSHAVAETNDDLKALIGTATEFTGVGFLLPSRNGDLLRWCLNKGLRVVFQANLMTSGLYNWPVGAYMPSSTY</sequence>
<dbReference type="CDD" id="cd04301">
    <property type="entry name" value="NAT_SF"/>
    <property type="match status" value="1"/>
</dbReference>
<dbReference type="AlphaFoldDB" id="S7TT88"/>
<keyword evidence="2" id="KW-0808">Transferase</keyword>
<dbReference type="STRING" id="897.B2D07_18415"/>
<dbReference type="EMBL" id="ATHJ01000084">
    <property type="protein sequence ID" value="EPR40267.1"/>
    <property type="molecule type" value="Genomic_DNA"/>
</dbReference>
<organism evidence="2 3">
    <name type="scientific">Desulfococcus multivorans DSM 2059</name>
    <dbReference type="NCBI Taxonomy" id="1121405"/>
    <lineage>
        <taxon>Bacteria</taxon>
        <taxon>Pseudomonadati</taxon>
        <taxon>Thermodesulfobacteriota</taxon>
        <taxon>Desulfobacteria</taxon>
        <taxon>Desulfobacterales</taxon>
        <taxon>Desulfococcaceae</taxon>
        <taxon>Desulfococcus</taxon>
    </lineage>
</organism>
<feature type="domain" description="N-acetyltransferase" evidence="1">
    <location>
        <begin position="3"/>
        <end position="155"/>
    </location>
</feature>
<dbReference type="eggNOG" id="COG3153">
    <property type="taxonomic scope" value="Bacteria"/>
</dbReference>
<proteinExistence type="predicted"/>
<dbReference type="OrthoDB" id="9797178at2"/>
<name>S7TT88_DESML</name>
<dbReference type="PROSITE" id="PS51186">
    <property type="entry name" value="GNAT"/>
    <property type="match status" value="1"/>
</dbReference>
<evidence type="ECO:0000313" key="2">
    <source>
        <dbReference type="EMBL" id="EPR40267.1"/>
    </source>
</evidence>
<dbReference type="GO" id="GO:0016747">
    <property type="term" value="F:acyltransferase activity, transferring groups other than amino-acyl groups"/>
    <property type="evidence" value="ECO:0007669"/>
    <property type="project" value="InterPro"/>
</dbReference>
<evidence type="ECO:0000259" key="1">
    <source>
        <dbReference type="PROSITE" id="PS51186"/>
    </source>
</evidence>
<dbReference type="Gene3D" id="3.40.630.30">
    <property type="match status" value="1"/>
</dbReference>
<evidence type="ECO:0000313" key="3">
    <source>
        <dbReference type="Proteomes" id="UP000014977"/>
    </source>
</evidence>
<dbReference type="SUPFAM" id="SSF55729">
    <property type="entry name" value="Acyl-CoA N-acyltransferases (Nat)"/>
    <property type="match status" value="1"/>
</dbReference>
<comment type="caution">
    <text evidence="2">The sequence shown here is derived from an EMBL/GenBank/DDBJ whole genome shotgun (WGS) entry which is preliminary data.</text>
</comment>